<accession>A0ABU4Z4N6</accession>
<evidence type="ECO:0000313" key="2">
    <source>
        <dbReference type="Proteomes" id="UP001271249"/>
    </source>
</evidence>
<dbReference type="EMBL" id="JAVIJC010000024">
    <property type="protein sequence ID" value="MDX8494186.1"/>
    <property type="molecule type" value="Genomic_DNA"/>
</dbReference>
<proteinExistence type="predicted"/>
<protein>
    <submittedName>
        <fullName evidence="1">Uncharacterized protein</fullName>
    </submittedName>
</protein>
<organism evidence="1 2">
    <name type="scientific">Mesorhizobium captivum</name>
    <dbReference type="NCBI Taxonomy" id="3072319"/>
    <lineage>
        <taxon>Bacteria</taxon>
        <taxon>Pseudomonadati</taxon>
        <taxon>Pseudomonadota</taxon>
        <taxon>Alphaproteobacteria</taxon>
        <taxon>Hyphomicrobiales</taxon>
        <taxon>Phyllobacteriaceae</taxon>
        <taxon>Mesorhizobium</taxon>
    </lineage>
</organism>
<comment type="caution">
    <text evidence="1">The sequence shown here is derived from an EMBL/GenBank/DDBJ whole genome shotgun (WGS) entry which is preliminary data.</text>
</comment>
<keyword evidence="2" id="KW-1185">Reference proteome</keyword>
<reference evidence="1 2" key="1">
    <citation type="submission" date="2023-08" db="EMBL/GenBank/DDBJ databases">
        <title>Implementing the SeqCode for naming new Mesorhizobium species isolated from Vachellia karroo root nodules.</title>
        <authorList>
            <person name="Van Lill M."/>
        </authorList>
    </citation>
    <scope>NUCLEOTIDE SEQUENCE [LARGE SCALE GENOMIC DNA]</scope>
    <source>
        <strain evidence="1 2">VK22B</strain>
    </source>
</reference>
<dbReference type="Proteomes" id="UP001271249">
    <property type="component" value="Unassembled WGS sequence"/>
</dbReference>
<dbReference type="RefSeq" id="WP_320228058.1">
    <property type="nucleotide sequence ID" value="NZ_JAVIJC010000024.1"/>
</dbReference>
<name>A0ABU4Z4N6_9HYPH</name>
<evidence type="ECO:0000313" key="1">
    <source>
        <dbReference type="EMBL" id="MDX8494186.1"/>
    </source>
</evidence>
<gene>
    <name evidence="1" type="ORF">RFN29_21705</name>
</gene>
<sequence>MTAEIAILNREAVALAADSAMSLAGPLSSKTYDSAEKIFELTRFLPIGLMIYNNALFMNMPLGVLVRRYRERLTRNEPSDLFDAWDPFERFLIDTASDEADHNDHFQMMLNEELKTLQRMVFNSLSEALVRGGRKPNPKKFLQRKIAERAAEALADRHHDNFLQDITLEQFVQAYGELISSQAKEWLASLIKIDEDLLCGLHEMVFAVIRSNHRSNAYTGFVLAGFGSNDLLPKLFSIEWDGIFFKRARKLKASPQVEIDRRTLTAAVVPFAQKDMPERFMLGIDGKWEIDLEKAAAAAIGEVIDRAGAAFKKKAAAAAKAEAIAIYRQELQRLRTKSRDAIVSVVNHMSKKELGELAHSLVEITSRKRRYSNEKETVGGPIDLAILTLNEGFVWVKRKHYFDPAINPQYPPAASTLRQLRGLK</sequence>